<reference evidence="10" key="1">
    <citation type="submission" date="2016-10" db="EMBL/GenBank/DDBJ databases">
        <authorList>
            <person name="Varghese N."/>
            <person name="Submissions S."/>
        </authorList>
    </citation>
    <scope>NUCLEOTIDE SEQUENCE [LARGE SCALE GENOMIC DNA]</scope>
    <source>
        <strain evidence="10">CGMCC 4.6825</strain>
    </source>
</reference>
<sequence>MAGEDSGQARNFITLEDQTHLLAQLWRSPERVPEVLGVLTPDHFTAPGYEDFFRALTETHSGPVPEDGPEREAWRRQRWQEVNEDLQGAAIGRSDLDDVASVRNLRPLETCVQGLLAQGEVRSAVREYNAPTGPGPSLERAGQAVDGALPPQPSYPPPPVEPPAQPVVVVVAGAEGTGAGALTADVTRQLTRRGPVVELGGGYPPSHPAYEAAEEVGLRPEARHLAAAQYAIDQRANTVLRTDARDPQALAQDMMRFQQAGYRIEFAAVTTPEPLRRLNALDAQLSDRRTARLPFTLPPDRLAESANRAAAMGARVWVFRPDGTPVDSPGLAAGRQTPGQVIEAERERGLTGEMSLRAAAKAARIAARTTDWAHQAAARQAATEAGRAVGQNWEWAIDAAVGLPDRPQGPRWGAGRRARAAGPLAARTDVELGELLESTLHRYRNADQKALQDYARGKELQDRGRPGAQAFFDSSQAARETADDYRDTAVGILGEERRRSTLSPRQRQAELQAVQQRMARVKPPAEPPRTAIGYAQPARPRVAARR</sequence>
<feature type="domain" description="Zeta toxin" evidence="8">
    <location>
        <begin position="162"/>
        <end position="282"/>
    </location>
</feature>
<feature type="compositionally biased region" description="Pro residues" evidence="7">
    <location>
        <begin position="150"/>
        <end position="161"/>
    </location>
</feature>
<feature type="compositionally biased region" description="Low complexity" evidence="7">
    <location>
        <begin position="535"/>
        <end position="546"/>
    </location>
</feature>
<dbReference type="AlphaFoldDB" id="A0A1H9WY03"/>
<evidence type="ECO:0000313" key="10">
    <source>
        <dbReference type="Proteomes" id="UP000182841"/>
    </source>
</evidence>
<evidence type="ECO:0000256" key="7">
    <source>
        <dbReference type="SAM" id="MobiDB-lite"/>
    </source>
</evidence>
<accession>A0A1H9WY03</accession>
<comment type="catalytic activity">
    <reaction evidence="6">
        <text>UDP-N-acetyl-alpha-D-glucosamine + ATP = UDP-N-acetyl-alpha-D-glucosamine 3'-phosphate + ADP + H(+)</text>
        <dbReference type="Rhea" id="RHEA:32671"/>
        <dbReference type="ChEBI" id="CHEBI:15378"/>
        <dbReference type="ChEBI" id="CHEBI:30616"/>
        <dbReference type="ChEBI" id="CHEBI:57705"/>
        <dbReference type="ChEBI" id="CHEBI:64353"/>
        <dbReference type="ChEBI" id="CHEBI:456216"/>
        <dbReference type="EC" id="2.7.1.176"/>
    </reaction>
</comment>
<feature type="region of interest" description="Disordered" evidence="7">
    <location>
        <begin position="129"/>
        <end position="161"/>
    </location>
</feature>
<keyword evidence="4" id="KW-0067">ATP-binding</keyword>
<evidence type="ECO:0000256" key="5">
    <source>
        <dbReference type="ARBA" id="ARBA00032897"/>
    </source>
</evidence>
<dbReference type="RefSeq" id="WP_075003618.1">
    <property type="nucleotide sequence ID" value="NZ_FOGO01000023.1"/>
</dbReference>
<evidence type="ECO:0000256" key="4">
    <source>
        <dbReference type="ARBA" id="ARBA00022840"/>
    </source>
</evidence>
<organism evidence="9 10">
    <name type="scientific">Streptomyces qinglanensis</name>
    <dbReference type="NCBI Taxonomy" id="943816"/>
    <lineage>
        <taxon>Bacteria</taxon>
        <taxon>Bacillati</taxon>
        <taxon>Actinomycetota</taxon>
        <taxon>Actinomycetes</taxon>
        <taxon>Kitasatosporales</taxon>
        <taxon>Streptomycetaceae</taxon>
        <taxon>Streptomyces</taxon>
    </lineage>
</organism>
<gene>
    <name evidence="9" type="ORF">SAMN05421870_1238</name>
</gene>
<dbReference type="GO" id="GO:0005524">
    <property type="term" value="F:ATP binding"/>
    <property type="evidence" value="ECO:0007669"/>
    <property type="project" value="UniProtKB-KW"/>
</dbReference>
<evidence type="ECO:0000256" key="6">
    <source>
        <dbReference type="ARBA" id="ARBA00048178"/>
    </source>
</evidence>
<dbReference type="Proteomes" id="UP000182841">
    <property type="component" value="Unassembled WGS sequence"/>
</dbReference>
<dbReference type="Pfam" id="PF06414">
    <property type="entry name" value="Zeta_toxin"/>
    <property type="match status" value="1"/>
</dbReference>
<dbReference type="EC" id="2.7.1.176" evidence="2"/>
<evidence type="ECO:0000256" key="2">
    <source>
        <dbReference type="ARBA" id="ARBA00011963"/>
    </source>
</evidence>
<keyword evidence="3" id="KW-0547">Nucleotide-binding</keyword>
<evidence type="ECO:0000313" key="9">
    <source>
        <dbReference type="EMBL" id="SES38293.1"/>
    </source>
</evidence>
<dbReference type="InterPro" id="IPR010488">
    <property type="entry name" value="Zeta_toxin_domain"/>
</dbReference>
<evidence type="ECO:0000256" key="1">
    <source>
        <dbReference type="ARBA" id="ARBA00009104"/>
    </source>
</evidence>
<feature type="region of interest" description="Disordered" evidence="7">
    <location>
        <begin position="517"/>
        <end position="546"/>
    </location>
</feature>
<dbReference type="EMBL" id="FOGO01000023">
    <property type="protein sequence ID" value="SES38293.1"/>
    <property type="molecule type" value="Genomic_DNA"/>
</dbReference>
<evidence type="ECO:0000259" key="8">
    <source>
        <dbReference type="Pfam" id="PF06414"/>
    </source>
</evidence>
<protein>
    <recommendedName>
        <fullName evidence="5">UDP-N-acetylglucosamine kinase</fullName>
        <ecNumber evidence="2">2.7.1.176</ecNumber>
    </recommendedName>
    <alternativeName>
        <fullName evidence="5">UDP-N-acetylglucosamine kinase</fullName>
    </alternativeName>
</protein>
<dbReference type="InterPro" id="IPR027417">
    <property type="entry name" value="P-loop_NTPase"/>
</dbReference>
<dbReference type="Gene3D" id="3.40.50.300">
    <property type="entry name" value="P-loop containing nucleotide triphosphate hydrolases"/>
    <property type="match status" value="1"/>
</dbReference>
<name>A0A1H9WY03_9ACTN</name>
<keyword evidence="10" id="KW-1185">Reference proteome</keyword>
<evidence type="ECO:0000256" key="3">
    <source>
        <dbReference type="ARBA" id="ARBA00022741"/>
    </source>
</evidence>
<comment type="similarity">
    <text evidence="1">Belongs to the zeta toxin family.</text>
</comment>
<proteinExistence type="inferred from homology"/>
<dbReference type="GO" id="GO:0016301">
    <property type="term" value="F:kinase activity"/>
    <property type="evidence" value="ECO:0007669"/>
    <property type="project" value="InterPro"/>
</dbReference>